<organism evidence="1 2">
    <name type="scientific">Dreissena polymorpha</name>
    <name type="common">Zebra mussel</name>
    <name type="synonym">Mytilus polymorpha</name>
    <dbReference type="NCBI Taxonomy" id="45954"/>
    <lineage>
        <taxon>Eukaryota</taxon>
        <taxon>Metazoa</taxon>
        <taxon>Spiralia</taxon>
        <taxon>Lophotrochozoa</taxon>
        <taxon>Mollusca</taxon>
        <taxon>Bivalvia</taxon>
        <taxon>Autobranchia</taxon>
        <taxon>Heteroconchia</taxon>
        <taxon>Euheterodonta</taxon>
        <taxon>Imparidentia</taxon>
        <taxon>Neoheterodontei</taxon>
        <taxon>Myida</taxon>
        <taxon>Dreissenoidea</taxon>
        <taxon>Dreissenidae</taxon>
        <taxon>Dreissena</taxon>
    </lineage>
</organism>
<evidence type="ECO:0000313" key="2">
    <source>
        <dbReference type="Proteomes" id="UP000828390"/>
    </source>
</evidence>
<accession>A0A9D4GNA1</accession>
<dbReference type="AlphaFoldDB" id="A0A9D4GNA1"/>
<protein>
    <submittedName>
        <fullName evidence="1">Uncharacterized protein</fullName>
    </submittedName>
</protein>
<evidence type="ECO:0000313" key="1">
    <source>
        <dbReference type="EMBL" id="KAH3817007.1"/>
    </source>
</evidence>
<reference evidence="1" key="2">
    <citation type="submission" date="2020-11" db="EMBL/GenBank/DDBJ databases">
        <authorList>
            <person name="McCartney M.A."/>
            <person name="Auch B."/>
            <person name="Kono T."/>
            <person name="Mallez S."/>
            <person name="Becker A."/>
            <person name="Gohl D.M."/>
            <person name="Silverstein K.A.T."/>
            <person name="Koren S."/>
            <person name="Bechman K.B."/>
            <person name="Herman A."/>
            <person name="Abrahante J.E."/>
            <person name="Garbe J."/>
        </authorList>
    </citation>
    <scope>NUCLEOTIDE SEQUENCE</scope>
    <source>
        <strain evidence="1">Duluth1</strain>
        <tissue evidence="1">Whole animal</tissue>
    </source>
</reference>
<keyword evidence="2" id="KW-1185">Reference proteome</keyword>
<gene>
    <name evidence="1" type="ORF">DPMN_118533</name>
</gene>
<proteinExistence type="predicted"/>
<dbReference type="Proteomes" id="UP000828390">
    <property type="component" value="Unassembled WGS sequence"/>
</dbReference>
<sequence length="167" mass="18954">MTTSYYYHDRHLRDKEKSAHVLRAAPESETKKVKTEIYEKSAHVHRAAPEKILEKSAHVLRAAPETATEKILEKSAHVLRAAPEKILEKSAYVLRAAPEKILEKSAHRFLTAPETAPEKLRAAPKSEANNRVLMYSERLLKSAHGYIRNTFLSVNNGINVNKHNKLL</sequence>
<dbReference type="EMBL" id="JAIWYP010000005">
    <property type="protein sequence ID" value="KAH3817007.1"/>
    <property type="molecule type" value="Genomic_DNA"/>
</dbReference>
<reference evidence="1" key="1">
    <citation type="journal article" date="2019" name="bioRxiv">
        <title>The Genome of the Zebra Mussel, Dreissena polymorpha: A Resource for Invasive Species Research.</title>
        <authorList>
            <person name="McCartney M.A."/>
            <person name="Auch B."/>
            <person name="Kono T."/>
            <person name="Mallez S."/>
            <person name="Zhang Y."/>
            <person name="Obille A."/>
            <person name="Becker A."/>
            <person name="Abrahante J.E."/>
            <person name="Garbe J."/>
            <person name="Badalamenti J.P."/>
            <person name="Herman A."/>
            <person name="Mangelson H."/>
            <person name="Liachko I."/>
            <person name="Sullivan S."/>
            <person name="Sone E.D."/>
            <person name="Koren S."/>
            <person name="Silverstein K.A.T."/>
            <person name="Beckman K.B."/>
            <person name="Gohl D.M."/>
        </authorList>
    </citation>
    <scope>NUCLEOTIDE SEQUENCE</scope>
    <source>
        <strain evidence="1">Duluth1</strain>
        <tissue evidence="1">Whole animal</tissue>
    </source>
</reference>
<comment type="caution">
    <text evidence="1">The sequence shown here is derived from an EMBL/GenBank/DDBJ whole genome shotgun (WGS) entry which is preliminary data.</text>
</comment>
<name>A0A9D4GNA1_DREPO</name>